<feature type="region of interest" description="Disordered" evidence="7">
    <location>
        <begin position="112"/>
        <end position="146"/>
    </location>
</feature>
<dbReference type="EMBL" id="BMIO01000001">
    <property type="protein sequence ID" value="GGD31107.1"/>
    <property type="molecule type" value="Genomic_DNA"/>
</dbReference>
<sequence>MHSKGLIFAALAGASFIAMPAAAKPSEERGAKPIANQYICVFHKGAVSKNLVKVAAEGAVRGNGGRVMHTYKNTIRGFSAYMPAQAVERMKTKNPGIAYCEQDQVFSLGPIDVTPMAPPSGKGPGKPGGGGSTLTHDDGDVESPYGIDRVHGGEAYTGGNVAYVIDSGIDLDHPDLNVDIAASRDFTGEGNGGEDTNGHGTHVAGTIAAKKDGKGVAGVAAGAKVIAVRVLDSSGSGSYSAVIAGVDYAGKGKAGDVANMSLGGGFSQALNDAVVAASSNGVLFALAAGNERADTARKSPASAEGPNIYTIAAIDDADGWASFSNYGLEVDFAEPGVDIVSTYLGGQYARMSGTSMASPHAAGILLWGEGITAEGGVTRRKDSYSIGILGSGPAPHN</sequence>
<dbReference type="PANTHER" id="PTHR43806:SF11">
    <property type="entry name" value="CEREVISIN-RELATED"/>
    <property type="match status" value="1"/>
</dbReference>
<dbReference type="RefSeq" id="WP_082924469.1">
    <property type="nucleotide sequence ID" value="NZ_BMIO01000001.1"/>
</dbReference>
<dbReference type="GO" id="GO:0004252">
    <property type="term" value="F:serine-type endopeptidase activity"/>
    <property type="evidence" value="ECO:0007669"/>
    <property type="project" value="UniProtKB-UniRule"/>
</dbReference>
<dbReference type="InterPro" id="IPR037045">
    <property type="entry name" value="S8pro/Inhibitor_I9_sf"/>
</dbReference>
<feature type="active site" description="Charge relay system" evidence="5">
    <location>
        <position position="166"/>
    </location>
</feature>
<dbReference type="InterPro" id="IPR036852">
    <property type="entry name" value="Peptidase_S8/S53_dom_sf"/>
</dbReference>
<gene>
    <name evidence="11" type="primary">aprA</name>
    <name evidence="11" type="ORF">GCM10010989_01500</name>
</gene>
<dbReference type="Gene3D" id="3.40.50.200">
    <property type="entry name" value="Peptidase S8/S53 domain"/>
    <property type="match status" value="1"/>
</dbReference>
<dbReference type="GO" id="GO:0005615">
    <property type="term" value="C:extracellular space"/>
    <property type="evidence" value="ECO:0007669"/>
    <property type="project" value="TreeGrafter"/>
</dbReference>
<evidence type="ECO:0000256" key="2">
    <source>
        <dbReference type="ARBA" id="ARBA00022670"/>
    </source>
</evidence>
<dbReference type="PROSITE" id="PS00136">
    <property type="entry name" value="SUBTILASE_ASP"/>
    <property type="match status" value="1"/>
</dbReference>
<keyword evidence="2 5" id="KW-0645">Protease</keyword>
<evidence type="ECO:0000313" key="11">
    <source>
        <dbReference type="EMBL" id="GGD31107.1"/>
    </source>
</evidence>
<reference evidence="11 12" key="1">
    <citation type="journal article" date="2014" name="Int. J. Syst. Evol. Microbiol.">
        <title>Complete genome sequence of Corynebacterium casei LMG S-19264T (=DSM 44701T), isolated from a smear-ripened cheese.</title>
        <authorList>
            <consortium name="US DOE Joint Genome Institute (JGI-PGF)"/>
            <person name="Walter F."/>
            <person name="Albersmeier A."/>
            <person name="Kalinowski J."/>
            <person name="Ruckert C."/>
        </authorList>
    </citation>
    <scope>NUCLEOTIDE SEQUENCE [LARGE SCALE GENOMIC DNA]</scope>
    <source>
        <strain evidence="11 12">CGMCC 1.15358</strain>
    </source>
</reference>
<dbReference type="InterPro" id="IPR000209">
    <property type="entry name" value="Peptidase_S8/S53_dom"/>
</dbReference>
<keyword evidence="4 5" id="KW-0720">Serine protease</keyword>
<evidence type="ECO:0000256" key="4">
    <source>
        <dbReference type="ARBA" id="ARBA00022825"/>
    </source>
</evidence>
<dbReference type="PROSITE" id="PS00138">
    <property type="entry name" value="SUBTILASE_SER"/>
    <property type="match status" value="1"/>
</dbReference>
<dbReference type="SUPFAM" id="SSF52743">
    <property type="entry name" value="Subtilisin-like"/>
    <property type="match status" value="1"/>
</dbReference>
<protein>
    <submittedName>
        <fullName evidence="11">Serine protease</fullName>
    </submittedName>
</protein>
<dbReference type="PRINTS" id="PR00723">
    <property type="entry name" value="SUBTILISIN"/>
</dbReference>
<dbReference type="SUPFAM" id="SSF54897">
    <property type="entry name" value="Protease propeptides/inhibitors"/>
    <property type="match status" value="1"/>
</dbReference>
<dbReference type="Pfam" id="PF05922">
    <property type="entry name" value="Inhibitor_I9"/>
    <property type="match status" value="1"/>
</dbReference>
<feature type="domain" description="Peptidase S8/S53" evidence="9">
    <location>
        <begin position="164"/>
        <end position="365"/>
    </location>
</feature>
<feature type="compositionally biased region" description="Gly residues" evidence="7">
    <location>
        <begin position="122"/>
        <end position="132"/>
    </location>
</feature>
<feature type="active site" description="Charge relay system" evidence="5">
    <location>
        <position position="199"/>
    </location>
</feature>
<evidence type="ECO:0000256" key="8">
    <source>
        <dbReference type="SAM" id="SignalP"/>
    </source>
</evidence>
<feature type="domain" description="Inhibitor I9" evidence="10">
    <location>
        <begin position="61"/>
        <end position="107"/>
    </location>
</feature>
<feature type="active site" description="Charge relay system" evidence="5">
    <location>
        <position position="355"/>
    </location>
</feature>
<dbReference type="Pfam" id="PF00082">
    <property type="entry name" value="Peptidase_S8"/>
    <property type="match status" value="1"/>
</dbReference>
<name>A0A916Y500_9SPHN</name>
<evidence type="ECO:0000256" key="1">
    <source>
        <dbReference type="ARBA" id="ARBA00011073"/>
    </source>
</evidence>
<evidence type="ECO:0000256" key="6">
    <source>
        <dbReference type="RuleBase" id="RU003355"/>
    </source>
</evidence>
<accession>A0A916Y500</accession>
<evidence type="ECO:0000256" key="5">
    <source>
        <dbReference type="PROSITE-ProRule" id="PRU01240"/>
    </source>
</evidence>
<dbReference type="InterPro" id="IPR023827">
    <property type="entry name" value="Peptidase_S8_Asp-AS"/>
</dbReference>
<keyword evidence="12" id="KW-1185">Reference proteome</keyword>
<dbReference type="Gene3D" id="3.30.70.80">
    <property type="entry name" value="Peptidase S8 propeptide/proteinase inhibitor I9"/>
    <property type="match status" value="1"/>
</dbReference>
<evidence type="ECO:0000256" key="7">
    <source>
        <dbReference type="SAM" id="MobiDB-lite"/>
    </source>
</evidence>
<evidence type="ECO:0000259" key="9">
    <source>
        <dbReference type="Pfam" id="PF00082"/>
    </source>
</evidence>
<evidence type="ECO:0000313" key="12">
    <source>
        <dbReference type="Proteomes" id="UP000598997"/>
    </source>
</evidence>
<organism evidence="11 12">
    <name type="scientific">Croceicoccus pelagius</name>
    <dbReference type="NCBI Taxonomy" id="1703341"/>
    <lineage>
        <taxon>Bacteria</taxon>
        <taxon>Pseudomonadati</taxon>
        <taxon>Pseudomonadota</taxon>
        <taxon>Alphaproteobacteria</taxon>
        <taxon>Sphingomonadales</taxon>
        <taxon>Erythrobacteraceae</taxon>
        <taxon>Croceicoccus</taxon>
    </lineage>
</organism>
<dbReference type="Proteomes" id="UP000598997">
    <property type="component" value="Unassembled WGS sequence"/>
</dbReference>
<dbReference type="InterPro" id="IPR023828">
    <property type="entry name" value="Peptidase_S8_Ser-AS"/>
</dbReference>
<feature type="chain" id="PRO_5037869616" evidence="8">
    <location>
        <begin position="24"/>
        <end position="397"/>
    </location>
</feature>
<dbReference type="PROSITE" id="PS51892">
    <property type="entry name" value="SUBTILASE"/>
    <property type="match status" value="1"/>
</dbReference>
<dbReference type="InterPro" id="IPR022398">
    <property type="entry name" value="Peptidase_S8_His-AS"/>
</dbReference>
<comment type="similarity">
    <text evidence="1 5 6">Belongs to the peptidase S8 family.</text>
</comment>
<proteinExistence type="inferred from homology"/>
<dbReference type="PANTHER" id="PTHR43806">
    <property type="entry name" value="PEPTIDASE S8"/>
    <property type="match status" value="1"/>
</dbReference>
<dbReference type="OrthoDB" id="9816306at2"/>
<dbReference type="PROSITE" id="PS00137">
    <property type="entry name" value="SUBTILASE_HIS"/>
    <property type="match status" value="1"/>
</dbReference>
<dbReference type="InterPro" id="IPR050131">
    <property type="entry name" value="Peptidase_S8_subtilisin-like"/>
</dbReference>
<dbReference type="InterPro" id="IPR010259">
    <property type="entry name" value="S8pro/Inhibitor_I9"/>
</dbReference>
<dbReference type="AlphaFoldDB" id="A0A916Y500"/>
<keyword evidence="8" id="KW-0732">Signal</keyword>
<comment type="caution">
    <text evidence="11">The sequence shown here is derived from an EMBL/GenBank/DDBJ whole genome shotgun (WGS) entry which is preliminary data.</text>
</comment>
<dbReference type="InterPro" id="IPR015500">
    <property type="entry name" value="Peptidase_S8_subtilisin-rel"/>
</dbReference>
<evidence type="ECO:0000259" key="10">
    <source>
        <dbReference type="Pfam" id="PF05922"/>
    </source>
</evidence>
<keyword evidence="3 5" id="KW-0378">Hydrolase</keyword>
<evidence type="ECO:0000256" key="3">
    <source>
        <dbReference type="ARBA" id="ARBA00022801"/>
    </source>
</evidence>
<feature type="signal peptide" evidence="8">
    <location>
        <begin position="1"/>
        <end position="23"/>
    </location>
</feature>
<dbReference type="GO" id="GO:0006508">
    <property type="term" value="P:proteolysis"/>
    <property type="evidence" value="ECO:0007669"/>
    <property type="project" value="UniProtKB-KW"/>
</dbReference>